<dbReference type="Proteomes" id="UP001519460">
    <property type="component" value="Unassembled WGS sequence"/>
</dbReference>
<evidence type="ECO:0000256" key="1">
    <source>
        <dbReference type="SAM" id="MobiDB-lite"/>
    </source>
</evidence>
<name>A0ABD0KKX0_9CAEN</name>
<dbReference type="EMBL" id="JACVVK020000158">
    <property type="protein sequence ID" value="KAK7487886.1"/>
    <property type="molecule type" value="Genomic_DNA"/>
</dbReference>
<keyword evidence="3" id="KW-1185">Reference proteome</keyword>
<sequence length="177" mass="20765">MCTQKTFPNGSHSQSIFSERHDGNRRSWHLKNIRRIESAFTPRSRQDLLSCGIENGEAIWHLARLRRCVNCMNANTRSCNEERTSHTNRSSLRNLCHTETEDVRFAHQNGKRRARLPGHRQVFEECSNACRRWLLHISMRLHIIMTCDENSEIHKLSLHSLCHNESTSVCDCTYHIR</sequence>
<reference evidence="2 3" key="1">
    <citation type="journal article" date="2023" name="Sci. Data">
        <title>Genome assembly of the Korean intertidal mud-creeper Batillaria attramentaria.</title>
        <authorList>
            <person name="Patra A.K."/>
            <person name="Ho P.T."/>
            <person name="Jun S."/>
            <person name="Lee S.J."/>
            <person name="Kim Y."/>
            <person name="Won Y.J."/>
        </authorList>
    </citation>
    <scope>NUCLEOTIDE SEQUENCE [LARGE SCALE GENOMIC DNA]</scope>
    <source>
        <strain evidence="2">Wonlab-2016</strain>
    </source>
</reference>
<accession>A0ABD0KKX0</accession>
<proteinExistence type="predicted"/>
<feature type="region of interest" description="Disordered" evidence="1">
    <location>
        <begin position="1"/>
        <end position="21"/>
    </location>
</feature>
<protein>
    <submittedName>
        <fullName evidence="2">Uncharacterized protein</fullName>
    </submittedName>
</protein>
<organism evidence="2 3">
    <name type="scientific">Batillaria attramentaria</name>
    <dbReference type="NCBI Taxonomy" id="370345"/>
    <lineage>
        <taxon>Eukaryota</taxon>
        <taxon>Metazoa</taxon>
        <taxon>Spiralia</taxon>
        <taxon>Lophotrochozoa</taxon>
        <taxon>Mollusca</taxon>
        <taxon>Gastropoda</taxon>
        <taxon>Caenogastropoda</taxon>
        <taxon>Sorbeoconcha</taxon>
        <taxon>Cerithioidea</taxon>
        <taxon>Batillariidae</taxon>
        <taxon>Batillaria</taxon>
    </lineage>
</organism>
<evidence type="ECO:0000313" key="2">
    <source>
        <dbReference type="EMBL" id="KAK7487886.1"/>
    </source>
</evidence>
<gene>
    <name evidence="2" type="ORF">BaRGS_00020933</name>
</gene>
<comment type="caution">
    <text evidence="2">The sequence shown here is derived from an EMBL/GenBank/DDBJ whole genome shotgun (WGS) entry which is preliminary data.</text>
</comment>
<evidence type="ECO:0000313" key="3">
    <source>
        <dbReference type="Proteomes" id="UP001519460"/>
    </source>
</evidence>
<dbReference type="AlphaFoldDB" id="A0ABD0KKX0"/>
<feature type="compositionally biased region" description="Polar residues" evidence="1">
    <location>
        <begin position="1"/>
        <end position="17"/>
    </location>
</feature>